<evidence type="ECO:0000259" key="3">
    <source>
        <dbReference type="PROSITE" id="PS50835"/>
    </source>
</evidence>
<dbReference type="EMBL" id="JACHDY010000001">
    <property type="protein sequence ID" value="MBB5316217.1"/>
    <property type="molecule type" value="Genomic_DNA"/>
</dbReference>
<dbReference type="InterPro" id="IPR036179">
    <property type="entry name" value="Ig-like_dom_sf"/>
</dbReference>
<proteinExistence type="predicted"/>
<keyword evidence="5" id="KW-1185">Reference proteome</keyword>
<dbReference type="Pfam" id="PF13895">
    <property type="entry name" value="Ig_2"/>
    <property type="match status" value="1"/>
</dbReference>
<dbReference type="Proteomes" id="UP000568106">
    <property type="component" value="Unassembled WGS sequence"/>
</dbReference>
<evidence type="ECO:0000313" key="4">
    <source>
        <dbReference type="EMBL" id="MBB5316217.1"/>
    </source>
</evidence>
<evidence type="ECO:0000256" key="1">
    <source>
        <dbReference type="ARBA" id="ARBA00022729"/>
    </source>
</evidence>
<dbReference type="InterPro" id="IPR007110">
    <property type="entry name" value="Ig-like_dom"/>
</dbReference>
<feature type="domain" description="Ig-like" evidence="3">
    <location>
        <begin position="592"/>
        <end position="681"/>
    </location>
</feature>
<dbReference type="GO" id="GO:0007156">
    <property type="term" value="P:homophilic cell adhesion via plasma membrane adhesion molecules"/>
    <property type="evidence" value="ECO:0007669"/>
    <property type="project" value="TreeGrafter"/>
</dbReference>
<dbReference type="GO" id="GO:0005886">
    <property type="term" value="C:plasma membrane"/>
    <property type="evidence" value="ECO:0007669"/>
    <property type="project" value="TreeGrafter"/>
</dbReference>
<feature type="domain" description="Ig-like" evidence="3">
    <location>
        <begin position="162"/>
        <end position="243"/>
    </location>
</feature>
<evidence type="ECO:0000256" key="2">
    <source>
        <dbReference type="ARBA" id="ARBA00023157"/>
    </source>
</evidence>
<evidence type="ECO:0000313" key="5">
    <source>
        <dbReference type="Proteomes" id="UP000568106"/>
    </source>
</evidence>
<dbReference type="AlphaFoldDB" id="A0A7W8IFF6"/>
<dbReference type="InterPro" id="IPR003599">
    <property type="entry name" value="Ig_sub"/>
</dbReference>
<keyword evidence="2" id="KW-1015">Disulfide bond</keyword>
<organism evidence="4 5">
    <name type="scientific">Tunturiibacter empetritectus</name>
    <dbReference type="NCBI Taxonomy" id="3069691"/>
    <lineage>
        <taxon>Bacteria</taxon>
        <taxon>Pseudomonadati</taxon>
        <taxon>Acidobacteriota</taxon>
        <taxon>Terriglobia</taxon>
        <taxon>Terriglobales</taxon>
        <taxon>Acidobacteriaceae</taxon>
        <taxon>Tunturiibacter</taxon>
    </lineage>
</organism>
<dbReference type="PROSITE" id="PS50835">
    <property type="entry name" value="IG_LIKE"/>
    <property type="match status" value="3"/>
</dbReference>
<sequence length="988" mass="98841">MVNVAAFLNSLVASPLFQSRLTVLADDRRSGSWIRRRSGGIRLLTATLALLVMTACGGGWNGYYGQAPTITKQPVSVTVNVGQTATFSVTATGTGPLTYQWFDNGTAIPGATSSTYTTPAAASTDSGSVFTVTVTNAAGSVTSTPATLTVAVGSTTVPPNAPLVISQPANQTVQVGQTATFSVTASGTAPLTYQWSKNGTLIPGATSSSYTTPATVIGDNNSLFTVTVTNAAGAATSNPATLTVIPLAASLACGSSTPPYNSSATLTPTFSGGAAVLGSTGVGSSDITSSAVSGSSYSTPLLTSAKTYTLSVTGTGGAVVSATCTVTPTSVTISPISPANATIAPGTQTFTATASGGATNGLIWTASAGSFAGNVWTSPNTVGTYTITATSVDEPSVSTTTSVTVSVPVITTQPSGVNLCNNASTTLSVVAMYATTYQWFFNGSPIAGATSSSYFIPSAVAMDVGSYSVTVTNAAGSVTSNVIKVVVGTTITSNPVSLTIVAGQTASGGQTATFSVAAEGDAPFSYQWYVIAPGSSTGVAIAGATSSTYTTPVAANTNPSGTKYYATVTDSCGSVLTSASATLTIVSGNDPPTIITQPVSQTVAIGSTPTFTVVAAGSPTLTYQWYQIPAGSVNGIAVSGATSASYTLPTTATNISNDQDGYYVIVSNAYGTALSQTATLSVGTGIQITKQPVNDYVNVGDPGTFSVTATSTLPLTYQWFEAAPGSATFSAIPGATSATYTQPSTVASDSGSVFYVVVSNGSSPAVTSNSASLFVGTLTGIGNLCSGWKLIGNALPPTPDCSIQLVAATTGQRGEIVWPNLISTGNIQLSFTITTSDSSSPPADGFAMVLGDPSLGATTNSIGTTGGGLGAEGIPGIVLAFDDYHDPGDPPVPYIGIGRGETALWENPYFNLNRNIAPLAAAGVTVSHSYVVSLVQGMMTVTMDGVQVFSGSVTAPPVAYLYFTASTGALDEQTVISNLSATITAPSN</sequence>
<gene>
    <name evidence="4" type="ORF">HDF09_000867</name>
</gene>
<dbReference type="InterPro" id="IPR050958">
    <property type="entry name" value="Cell_Adh-Cytoskel_Orgn"/>
</dbReference>
<dbReference type="InterPro" id="IPR013783">
    <property type="entry name" value="Ig-like_fold"/>
</dbReference>
<reference evidence="4" key="1">
    <citation type="submission" date="2020-08" db="EMBL/GenBank/DDBJ databases">
        <title>Genomic Encyclopedia of Type Strains, Phase IV (KMG-V): Genome sequencing to study the core and pangenomes of soil and plant-associated prokaryotes.</title>
        <authorList>
            <person name="Whitman W."/>
        </authorList>
    </citation>
    <scope>NUCLEOTIDE SEQUENCE [LARGE SCALE GENOMIC DNA]</scope>
    <source>
        <strain evidence="4">M8UP27</strain>
    </source>
</reference>
<protein>
    <recommendedName>
        <fullName evidence="3">Ig-like domain-containing protein</fullName>
    </recommendedName>
</protein>
<dbReference type="Pfam" id="PF13927">
    <property type="entry name" value="Ig_3"/>
    <property type="match status" value="1"/>
</dbReference>
<dbReference type="PANTHER" id="PTHR45080:SF8">
    <property type="entry name" value="IG-LIKE DOMAIN-CONTAINING PROTEIN"/>
    <property type="match status" value="1"/>
</dbReference>
<dbReference type="SMART" id="SM00409">
    <property type="entry name" value="IG"/>
    <property type="match status" value="6"/>
</dbReference>
<keyword evidence="1" id="KW-0732">Signal</keyword>
<feature type="domain" description="Ig-like" evidence="3">
    <location>
        <begin position="68"/>
        <end position="149"/>
    </location>
</feature>
<comment type="caution">
    <text evidence="4">The sequence shown here is derived from an EMBL/GenBank/DDBJ whole genome shotgun (WGS) entry which is preliminary data.</text>
</comment>
<dbReference type="PANTHER" id="PTHR45080">
    <property type="entry name" value="CONTACTIN 5"/>
    <property type="match status" value="1"/>
</dbReference>
<dbReference type="SUPFAM" id="SSF48726">
    <property type="entry name" value="Immunoglobulin"/>
    <property type="match status" value="5"/>
</dbReference>
<name>A0A7W8IFF6_9BACT</name>
<dbReference type="InterPro" id="IPR013320">
    <property type="entry name" value="ConA-like_dom_sf"/>
</dbReference>
<dbReference type="Gene3D" id="2.60.40.10">
    <property type="entry name" value="Immunoglobulins"/>
    <property type="match status" value="6"/>
</dbReference>
<dbReference type="SUPFAM" id="SSF49899">
    <property type="entry name" value="Concanavalin A-like lectins/glucanases"/>
    <property type="match status" value="1"/>
</dbReference>
<accession>A0A7W8IFF6</accession>